<feature type="active site" evidence="10">
    <location>
        <position position="169"/>
    </location>
</feature>
<dbReference type="Gene3D" id="3.40.50.300">
    <property type="entry name" value="P-loop containing nucleotide triphosphate hydrolases"/>
    <property type="match status" value="1"/>
</dbReference>
<keyword evidence="7 10" id="KW-0067">ATP-binding</keyword>
<dbReference type="Pfam" id="PF02603">
    <property type="entry name" value="Hpr_kinase_N"/>
    <property type="match status" value="1"/>
</dbReference>
<dbReference type="GO" id="GO:0004712">
    <property type="term" value="F:protein serine/threonine/tyrosine kinase activity"/>
    <property type="evidence" value="ECO:0007669"/>
    <property type="project" value="UniProtKB-UniRule"/>
</dbReference>
<feature type="domain" description="HPr(Ser) kinase/phosphorylase N-terminal" evidence="11">
    <location>
        <begin position="13"/>
        <end position="137"/>
    </location>
</feature>
<evidence type="ECO:0000256" key="2">
    <source>
        <dbReference type="ARBA" id="ARBA00006883"/>
    </source>
</evidence>
<evidence type="ECO:0000313" key="13">
    <source>
        <dbReference type="EMBL" id="MSS58508.1"/>
    </source>
</evidence>
<evidence type="ECO:0000259" key="11">
    <source>
        <dbReference type="Pfam" id="PF02603"/>
    </source>
</evidence>
<gene>
    <name evidence="10 13" type="primary">hprK</name>
    <name evidence="13" type="ORF">FYJ51_06275</name>
</gene>
<keyword evidence="14" id="KW-1185">Reference proteome</keyword>
<dbReference type="EC" id="2.7.4.-" evidence="10"/>
<dbReference type="GO" id="GO:0000287">
    <property type="term" value="F:magnesium ion binding"/>
    <property type="evidence" value="ECO:0007669"/>
    <property type="project" value="UniProtKB-UniRule"/>
</dbReference>
<name>A0A7X2NSU9_9FIRM</name>
<keyword evidence="6 10" id="KW-0418">Kinase</keyword>
<accession>A0A7X2NSU9</accession>
<feature type="binding site" evidence="10">
    <location>
        <position position="170"/>
    </location>
    <ligand>
        <name>Mg(2+)</name>
        <dbReference type="ChEBI" id="CHEBI:18420"/>
    </ligand>
</feature>
<keyword evidence="3 10" id="KW-0723">Serine/threonine-protein kinase</keyword>
<dbReference type="Pfam" id="PF07475">
    <property type="entry name" value="Hpr_kinase_C"/>
    <property type="match status" value="1"/>
</dbReference>
<feature type="binding site" evidence="10">
    <location>
        <begin position="163"/>
        <end position="170"/>
    </location>
    <ligand>
        <name>ATP</name>
        <dbReference type="ChEBI" id="CHEBI:30616"/>
    </ligand>
</feature>
<dbReference type="EMBL" id="VUMN01000012">
    <property type="protein sequence ID" value="MSS58508.1"/>
    <property type="molecule type" value="Genomic_DNA"/>
</dbReference>
<dbReference type="GO" id="GO:0005524">
    <property type="term" value="F:ATP binding"/>
    <property type="evidence" value="ECO:0007669"/>
    <property type="project" value="UniProtKB-UniRule"/>
</dbReference>
<feature type="binding site" evidence="10">
    <location>
        <position position="211"/>
    </location>
    <ligand>
        <name>Mg(2+)</name>
        <dbReference type="ChEBI" id="CHEBI:18420"/>
    </ligand>
</feature>
<evidence type="ECO:0000313" key="14">
    <source>
        <dbReference type="Proteomes" id="UP000461880"/>
    </source>
</evidence>
<dbReference type="Gene3D" id="3.40.1390.20">
    <property type="entry name" value="HprK N-terminal domain-like"/>
    <property type="match status" value="1"/>
</dbReference>
<comment type="function">
    <text evidence="10">Catalyzes the ATP- as well as the pyrophosphate-dependent phosphorylation of a specific serine residue in HPr, a phosphocarrier protein of the phosphoenolpyruvate-dependent sugar phosphotransferase system (PTS). HprK/P also catalyzes the pyrophosphate-producing, inorganic phosphate-dependent dephosphorylation (phosphorolysis) of seryl-phosphorylated HPr (P-Ser-HPr). The two antagonistic activities of HprK/P are regulated by several intracellular metabolites, which change their concentration in response to the absence or presence of rapidly metabolisable carbon sources (glucose, fructose, etc.) in the growth medium. Therefore, by controlling the phosphorylation state of HPr, HPrK/P is a sensor enzyme that plays a major role in the regulation of carbon metabolism and sugar transport: it mediates carbon catabolite repression (CCR), and regulates PTS-catalyzed carbohydrate uptake and inducer exclusion.</text>
</comment>
<dbReference type="PANTHER" id="PTHR30305:SF1">
    <property type="entry name" value="HPR KINASE_PHOSPHORYLASE"/>
    <property type="match status" value="1"/>
</dbReference>
<evidence type="ECO:0000256" key="6">
    <source>
        <dbReference type="ARBA" id="ARBA00022777"/>
    </source>
</evidence>
<sequence>MTDQDQPQYPKKVMIQDIVNFFQLEQLTGNQDSLNRWVVVPDVNRPGFELSGYFQPTEPRRVVIIGNKEIEYIEHLSEEDQRARYQNITDALTPMIVITRNNPLPPVLGEVANSRNFPIFRTSQATSQMMVDLITYLDEQLAPEATISGDLLIVHGKGVLITGESGMGKSETALELIRDGNMLVADDRVDVQKIHNKLFGHAPELLQGMLEIRGIGIIDVERMFGVNSLNERSAIDLVINLVKFDSSEEYVRIGDEQTHMTRIMDVSIPAMSLPVSPGRSMRAMVESAVSNFILKDEGYNSTTVFKQRLHDLLARNNEEEKKHHG</sequence>
<feature type="region of interest" description="Important for the catalytic mechanism of dephosphorylation" evidence="10">
    <location>
        <begin position="274"/>
        <end position="279"/>
    </location>
</feature>
<dbReference type="InterPro" id="IPR011126">
    <property type="entry name" value="Hpr_kin/Pase_Hpr_N"/>
</dbReference>
<keyword evidence="4 10" id="KW-0808">Transferase</keyword>
<evidence type="ECO:0000256" key="1">
    <source>
        <dbReference type="ARBA" id="ARBA00001120"/>
    </source>
</evidence>
<dbReference type="InterPro" id="IPR028979">
    <property type="entry name" value="Ser_kin/Pase_Hpr-like_N_sf"/>
</dbReference>
<evidence type="ECO:0000256" key="3">
    <source>
        <dbReference type="ARBA" id="ARBA00022527"/>
    </source>
</evidence>
<comment type="domain">
    <text evidence="10">The Walker A ATP-binding motif also binds Pi and PPi.</text>
</comment>
<evidence type="ECO:0000259" key="12">
    <source>
        <dbReference type="Pfam" id="PF07475"/>
    </source>
</evidence>
<dbReference type="InterPro" id="IPR003755">
    <property type="entry name" value="HPr(Ser)_kin/Pase"/>
</dbReference>
<evidence type="ECO:0000256" key="8">
    <source>
        <dbReference type="ARBA" id="ARBA00023268"/>
    </source>
</evidence>
<dbReference type="AlphaFoldDB" id="A0A7X2NSU9"/>
<evidence type="ECO:0000256" key="5">
    <source>
        <dbReference type="ARBA" id="ARBA00022741"/>
    </source>
</evidence>
<evidence type="ECO:0000256" key="10">
    <source>
        <dbReference type="HAMAP-Rule" id="MF_01249"/>
    </source>
</evidence>
<comment type="similarity">
    <text evidence="2 10">Belongs to the HPrK/P family.</text>
</comment>
<dbReference type="GO" id="GO:0006109">
    <property type="term" value="P:regulation of carbohydrate metabolic process"/>
    <property type="evidence" value="ECO:0007669"/>
    <property type="project" value="UniProtKB-UniRule"/>
</dbReference>
<dbReference type="GO" id="GO:0000155">
    <property type="term" value="F:phosphorelay sensor kinase activity"/>
    <property type="evidence" value="ECO:0007669"/>
    <property type="project" value="InterPro"/>
</dbReference>
<comment type="caution">
    <text evidence="13">The sequence shown here is derived from an EMBL/GenBank/DDBJ whole genome shotgun (WGS) entry which is preliminary data.</text>
</comment>
<organism evidence="13 14">
    <name type="scientific">Stecheria intestinalis</name>
    <dbReference type="NCBI Taxonomy" id="2606630"/>
    <lineage>
        <taxon>Bacteria</taxon>
        <taxon>Bacillati</taxon>
        <taxon>Bacillota</taxon>
        <taxon>Erysipelotrichia</taxon>
        <taxon>Erysipelotrichales</taxon>
        <taxon>Erysipelotrichaceae</taxon>
        <taxon>Stecheria</taxon>
    </lineage>
</organism>
<dbReference type="PANTHER" id="PTHR30305">
    <property type="entry name" value="PROTEIN YJDM-RELATED"/>
    <property type="match status" value="1"/>
</dbReference>
<comment type="miscellaneous">
    <text evidence="10">Both phosphorylation and phosphorolysis are carried out by the same active site and suggest a common mechanism for both reactions.</text>
</comment>
<feature type="region of interest" description="Important for the catalytic mechanism of both phosphorylation and dephosphorylation" evidence="10">
    <location>
        <begin position="210"/>
        <end position="219"/>
    </location>
</feature>
<evidence type="ECO:0000256" key="7">
    <source>
        <dbReference type="ARBA" id="ARBA00022840"/>
    </source>
</evidence>
<reference evidence="13 14" key="1">
    <citation type="submission" date="2019-08" db="EMBL/GenBank/DDBJ databases">
        <title>In-depth cultivation of the pig gut microbiome towards novel bacterial diversity and tailored functional studies.</title>
        <authorList>
            <person name="Wylensek D."/>
            <person name="Hitch T.C.A."/>
            <person name="Clavel T."/>
        </authorList>
    </citation>
    <scope>NUCLEOTIDE SEQUENCE [LARGE SCALE GENOMIC DNA]</scope>
    <source>
        <strain evidence="13 14">Oil+RF-744-GAM-WT-6</strain>
    </source>
</reference>
<dbReference type="SUPFAM" id="SSF75138">
    <property type="entry name" value="HprK N-terminal domain-like"/>
    <property type="match status" value="1"/>
</dbReference>
<keyword evidence="10" id="KW-0460">Magnesium</keyword>
<protein>
    <recommendedName>
        <fullName evidence="10">HPr kinase/phosphorylase</fullName>
        <shortName evidence="10">HPrK/P</shortName>
        <ecNumber evidence="10">2.7.11.-</ecNumber>
        <ecNumber evidence="10">2.7.4.-</ecNumber>
    </recommendedName>
    <alternativeName>
        <fullName evidence="10">HPr(Ser) kinase/phosphorylase</fullName>
    </alternativeName>
</protein>
<dbReference type="InterPro" id="IPR011104">
    <property type="entry name" value="Hpr_kin/Pase_C"/>
</dbReference>
<comment type="subunit">
    <text evidence="10">Homohexamer.</text>
</comment>
<keyword evidence="5 10" id="KW-0547">Nucleotide-binding</keyword>
<dbReference type="GO" id="GO:0004674">
    <property type="term" value="F:protein serine/threonine kinase activity"/>
    <property type="evidence" value="ECO:0007669"/>
    <property type="project" value="UniProtKB-KW"/>
</dbReference>
<comment type="catalytic activity">
    <reaction evidence="1 10">
        <text>[HPr protein]-L-serine + ATP = [HPr protein]-O-phospho-L-serine + ADP + H(+)</text>
        <dbReference type="Rhea" id="RHEA:46600"/>
        <dbReference type="Rhea" id="RHEA-COMP:11602"/>
        <dbReference type="Rhea" id="RHEA-COMP:11603"/>
        <dbReference type="ChEBI" id="CHEBI:15378"/>
        <dbReference type="ChEBI" id="CHEBI:29999"/>
        <dbReference type="ChEBI" id="CHEBI:30616"/>
        <dbReference type="ChEBI" id="CHEBI:83421"/>
        <dbReference type="ChEBI" id="CHEBI:456216"/>
    </reaction>
</comment>
<dbReference type="CDD" id="cd01918">
    <property type="entry name" value="HprK_C"/>
    <property type="match status" value="1"/>
</dbReference>
<feature type="active site" evidence="10">
    <location>
        <position position="252"/>
    </location>
</feature>
<feature type="domain" description="HPr kinase/phosphorylase C-terminal" evidence="12">
    <location>
        <begin position="139"/>
        <end position="308"/>
    </location>
</feature>
<evidence type="ECO:0000256" key="4">
    <source>
        <dbReference type="ARBA" id="ARBA00022679"/>
    </source>
</evidence>
<feature type="active site" description="Proton acceptor; for phosphorylation activity. Proton donor; for dephosphorylation activity" evidence="10">
    <location>
        <position position="187"/>
    </location>
</feature>
<keyword evidence="8 10" id="KW-0511">Multifunctional enzyme</keyword>
<comment type="catalytic activity">
    <reaction evidence="9 10">
        <text>[HPr protein]-O-phospho-L-serine + phosphate + H(+) = [HPr protein]-L-serine + diphosphate</text>
        <dbReference type="Rhea" id="RHEA:46604"/>
        <dbReference type="Rhea" id="RHEA-COMP:11602"/>
        <dbReference type="Rhea" id="RHEA-COMP:11603"/>
        <dbReference type="ChEBI" id="CHEBI:15378"/>
        <dbReference type="ChEBI" id="CHEBI:29999"/>
        <dbReference type="ChEBI" id="CHEBI:33019"/>
        <dbReference type="ChEBI" id="CHEBI:43474"/>
        <dbReference type="ChEBI" id="CHEBI:83421"/>
    </reaction>
</comment>
<evidence type="ECO:0000256" key="9">
    <source>
        <dbReference type="ARBA" id="ARBA00047657"/>
    </source>
</evidence>
<dbReference type="EC" id="2.7.11.-" evidence="10"/>
<dbReference type="Proteomes" id="UP000461880">
    <property type="component" value="Unassembled WGS sequence"/>
</dbReference>
<dbReference type="InterPro" id="IPR027417">
    <property type="entry name" value="P-loop_NTPase"/>
</dbReference>
<dbReference type="NCBIfam" id="TIGR00679">
    <property type="entry name" value="hpr-ser"/>
    <property type="match status" value="1"/>
</dbReference>
<dbReference type="RefSeq" id="WP_154504305.1">
    <property type="nucleotide sequence ID" value="NZ_JAQXPC010000075.1"/>
</dbReference>
<dbReference type="SUPFAM" id="SSF53795">
    <property type="entry name" value="PEP carboxykinase-like"/>
    <property type="match status" value="1"/>
</dbReference>
<comment type="caution">
    <text evidence="10">Lacks conserved residue(s) required for the propagation of feature annotation.</text>
</comment>
<dbReference type="HAMAP" id="MF_01249">
    <property type="entry name" value="HPr_kinase"/>
    <property type="match status" value="1"/>
</dbReference>
<proteinExistence type="inferred from homology"/>
<comment type="cofactor">
    <cofactor evidence="10">
        <name>Mg(2+)</name>
        <dbReference type="ChEBI" id="CHEBI:18420"/>
    </cofactor>
</comment>
<keyword evidence="10" id="KW-0119">Carbohydrate metabolism</keyword>
<keyword evidence="10" id="KW-0479">Metal-binding</keyword>